<keyword evidence="13" id="KW-1185">Reference proteome</keyword>
<protein>
    <recommendedName>
        <fullName evidence="9">Ribosomal RNA-processing protein 43</fullName>
    </recommendedName>
</protein>
<evidence type="ECO:0000256" key="8">
    <source>
        <dbReference type="ARBA" id="ARBA00023242"/>
    </source>
</evidence>
<evidence type="ECO:0000256" key="6">
    <source>
        <dbReference type="ARBA" id="ARBA00022835"/>
    </source>
</evidence>
<comment type="similarity">
    <text evidence="3">Belongs to the RNase PH family.</text>
</comment>
<accession>A0ABR3T145</accession>
<comment type="caution">
    <text evidence="12">The sequence shown here is derived from an EMBL/GenBank/DDBJ whole genome shotgun (WGS) entry which is preliminary data.</text>
</comment>
<dbReference type="Proteomes" id="UP001521116">
    <property type="component" value="Unassembled WGS sequence"/>
</dbReference>
<dbReference type="Gene3D" id="3.30.230.70">
    <property type="entry name" value="GHMP Kinase, N-terminal domain"/>
    <property type="match status" value="1"/>
</dbReference>
<feature type="compositionally biased region" description="Low complexity" evidence="10">
    <location>
        <begin position="109"/>
        <end position="118"/>
    </location>
</feature>
<evidence type="ECO:0000256" key="3">
    <source>
        <dbReference type="ARBA" id="ARBA00006678"/>
    </source>
</evidence>
<dbReference type="InterPro" id="IPR020568">
    <property type="entry name" value="Ribosomal_Su5_D2-typ_SF"/>
</dbReference>
<evidence type="ECO:0000256" key="7">
    <source>
        <dbReference type="ARBA" id="ARBA00022884"/>
    </source>
</evidence>
<dbReference type="InterPro" id="IPR027408">
    <property type="entry name" value="PNPase/RNase_PH_dom_sf"/>
</dbReference>
<dbReference type="EMBL" id="JAJVDC020000024">
    <property type="protein sequence ID" value="KAL1633063.1"/>
    <property type="molecule type" value="Genomic_DNA"/>
</dbReference>
<dbReference type="PANTHER" id="PTHR11097">
    <property type="entry name" value="EXOSOME COMPLEX EXONUCLEASE RIBOSOMAL RNA PROCESSING PROTEIN"/>
    <property type="match status" value="1"/>
</dbReference>
<dbReference type="InterPro" id="IPR050590">
    <property type="entry name" value="Exosome_comp_Rrp42_subfam"/>
</dbReference>
<dbReference type="SUPFAM" id="SSF55666">
    <property type="entry name" value="Ribonuclease PH domain 2-like"/>
    <property type="match status" value="1"/>
</dbReference>
<dbReference type="SUPFAM" id="SSF54211">
    <property type="entry name" value="Ribosomal protein S5 domain 2-like"/>
    <property type="match status" value="1"/>
</dbReference>
<organism evidence="12 13">
    <name type="scientific">Neofusicoccum ribis</name>
    <dbReference type="NCBI Taxonomy" id="45134"/>
    <lineage>
        <taxon>Eukaryota</taxon>
        <taxon>Fungi</taxon>
        <taxon>Dikarya</taxon>
        <taxon>Ascomycota</taxon>
        <taxon>Pezizomycotina</taxon>
        <taxon>Dothideomycetes</taxon>
        <taxon>Dothideomycetes incertae sedis</taxon>
        <taxon>Botryosphaeriales</taxon>
        <taxon>Botryosphaeriaceae</taxon>
        <taxon>Neofusicoccum</taxon>
    </lineage>
</organism>
<evidence type="ECO:0000313" key="13">
    <source>
        <dbReference type="Proteomes" id="UP001521116"/>
    </source>
</evidence>
<dbReference type="InterPro" id="IPR001247">
    <property type="entry name" value="ExoRNase_PH_dom1"/>
</dbReference>
<keyword evidence="7" id="KW-0694">RNA-binding</keyword>
<proteinExistence type="inferred from homology"/>
<keyword evidence="8" id="KW-0539">Nucleus</keyword>
<dbReference type="Pfam" id="PF01138">
    <property type="entry name" value="RNase_PH"/>
    <property type="match status" value="1"/>
</dbReference>
<reference evidence="12 13" key="1">
    <citation type="submission" date="2024-02" db="EMBL/GenBank/DDBJ databases">
        <title>De novo assembly and annotation of 12 fungi associated with fruit tree decline syndrome in Ontario, Canada.</title>
        <authorList>
            <person name="Sulman M."/>
            <person name="Ellouze W."/>
            <person name="Ilyukhin E."/>
        </authorList>
    </citation>
    <scope>NUCLEOTIDE SEQUENCE [LARGE SCALE GENOMIC DNA]</scope>
    <source>
        <strain evidence="12 13">M1-105</strain>
    </source>
</reference>
<evidence type="ECO:0000256" key="10">
    <source>
        <dbReference type="SAM" id="MobiDB-lite"/>
    </source>
</evidence>
<name>A0ABR3T145_9PEZI</name>
<gene>
    <name evidence="12" type="ORF">SLS56_003134</name>
</gene>
<sequence length="388" mass="40845">MAIETAAAPSSGAPALSFPRDIFAALSPAPFLLAHLAPDSSPVSAPPTRPNGRAPGEPRTPAINTGSLSHCQGSAVARVGDTAVVAGVRAELLRAADVPNPPRYEELLGGDNTNTSSGNGYGDGDEDPASWDDAHELQRLGLLVPNVELATGASPSVMPGQPPSAVAQALTARLLGLLHATRVVRGRDLRIVWEAPAVGEEGEEGGGREVKAFWTLYIDVLFISLDGNALDAAWGAVVAALRDTLLPRAWWDQDQGLVLCSERREEARKLRLRGEPVVASFVVFEPGRRGGKGVRVLGLGGDGEQLTGGDDEQEKAWVLADPDAFEEANCQEVVSVVLDKSSGKSVLHGIEKSGGAVVSKDVLRGVVRLAEERWQVWDKAFNEGASKS</sequence>
<keyword evidence="4" id="KW-0963">Cytoplasm</keyword>
<keyword evidence="6" id="KW-0271">Exosome</keyword>
<evidence type="ECO:0000259" key="11">
    <source>
        <dbReference type="Pfam" id="PF01138"/>
    </source>
</evidence>
<evidence type="ECO:0000256" key="5">
    <source>
        <dbReference type="ARBA" id="ARBA00022552"/>
    </source>
</evidence>
<keyword evidence="5" id="KW-0698">rRNA processing</keyword>
<evidence type="ECO:0000313" key="12">
    <source>
        <dbReference type="EMBL" id="KAL1633063.1"/>
    </source>
</evidence>
<evidence type="ECO:0000256" key="2">
    <source>
        <dbReference type="ARBA" id="ARBA00004604"/>
    </source>
</evidence>
<feature type="region of interest" description="Disordered" evidence="10">
    <location>
        <begin position="39"/>
        <end position="63"/>
    </location>
</feature>
<evidence type="ECO:0000256" key="4">
    <source>
        <dbReference type="ARBA" id="ARBA00022490"/>
    </source>
</evidence>
<dbReference type="InterPro" id="IPR036345">
    <property type="entry name" value="ExoRNase_PH_dom2_sf"/>
</dbReference>
<evidence type="ECO:0000256" key="9">
    <source>
        <dbReference type="ARBA" id="ARBA00030617"/>
    </source>
</evidence>
<feature type="domain" description="Exoribonuclease phosphorolytic" evidence="11">
    <location>
        <begin position="136"/>
        <end position="247"/>
    </location>
</feature>
<comment type="subcellular location">
    <subcellularLocation>
        <location evidence="1">Cytoplasm</location>
    </subcellularLocation>
    <subcellularLocation>
        <location evidence="2">Nucleus</location>
        <location evidence="2">Nucleolus</location>
    </subcellularLocation>
</comment>
<evidence type="ECO:0000256" key="1">
    <source>
        <dbReference type="ARBA" id="ARBA00004496"/>
    </source>
</evidence>
<feature type="region of interest" description="Disordered" evidence="10">
    <location>
        <begin position="103"/>
        <end position="127"/>
    </location>
</feature>
<dbReference type="PANTHER" id="PTHR11097:SF9">
    <property type="entry name" value="EXOSOME COMPLEX COMPONENT RRP43"/>
    <property type="match status" value="1"/>
</dbReference>